<name>A0AAD3SC68_NEPGR</name>
<accession>A0AAD3SC68</accession>
<comment type="caution">
    <text evidence="2">The sequence shown here is derived from an EMBL/GenBank/DDBJ whole genome shotgun (WGS) entry which is preliminary data.</text>
</comment>
<dbReference type="Proteomes" id="UP001279734">
    <property type="component" value="Unassembled WGS sequence"/>
</dbReference>
<feature type="region of interest" description="Disordered" evidence="1">
    <location>
        <begin position="163"/>
        <end position="184"/>
    </location>
</feature>
<protein>
    <submittedName>
        <fullName evidence="2">Uncharacterized protein</fullName>
    </submittedName>
</protein>
<evidence type="ECO:0000313" key="3">
    <source>
        <dbReference type="Proteomes" id="UP001279734"/>
    </source>
</evidence>
<evidence type="ECO:0000313" key="2">
    <source>
        <dbReference type="EMBL" id="GMH08046.1"/>
    </source>
</evidence>
<reference evidence="2" key="1">
    <citation type="submission" date="2023-05" db="EMBL/GenBank/DDBJ databases">
        <title>Nepenthes gracilis genome sequencing.</title>
        <authorList>
            <person name="Fukushima K."/>
        </authorList>
    </citation>
    <scope>NUCLEOTIDE SEQUENCE</scope>
    <source>
        <strain evidence="2">SING2019-196</strain>
    </source>
</reference>
<dbReference type="EMBL" id="BSYO01000008">
    <property type="protein sequence ID" value="GMH08046.1"/>
    <property type="molecule type" value="Genomic_DNA"/>
</dbReference>
<gene>
    <name evidence="2" type="ORF">Nepgr_009886</name>
</gene>
<keyword evidence="3" id="KW-1185">Reference proteome</keyword>
<organism evidence="2 3">
    <name type="scientific">Nepenthes gracilis</name>
    <name type="common">Slender pitcher plant</name>
    <dbReference type="NCBI Taxonomy" id="150966"/>
    <lineage>
        <taxon>Eukaryota</taxon>
        <taxon>Viridiplantae</taxon>
        <taxon>Streptophyta</taxon>
        <taxon>Embryophyta</taxon>
        <taxon>Tracheophyta</taxon>
        <taxon>Spermatophyta</taxon>
        <taxon>Magnoliopsida</taxon>
        <taxon>eudicotyledons</taxon>
        <taxon>Gunneridae</taxon>
        <taxon>Pentapetalae</taxon>
        <taxon>Caryophyllales</taxon>
        <taxon>Nepenthaceae</taxon>
        <taxon>Nepenthes</taxon>
    </lineage>
</organism>
<proteinExistence type="predicted"/>
<evidence type="ECO:0000256" key="1">
    <source>
        <dbReference type="SAM" id="MobiDB-lite"/>
    </source>
</evidence>
<dbReference type="AlphaFoldDB" id="A0AAD3SC68"/>
<sequence length="184" mass="19978">MPGSSPRPHAVPSLPKISFHKGVPKRGLNFRQLTLRTATNQGSDVRCPRFSFVRNSALFCFLAALNAERWLCASTAESSLKWLGCLCLSNHRDIVEFLTLRASAGCTTPDVPAGPHHREVSDLDRDHSSEDIKCRESGFSRGRSQRRRSACREAEVGVIAESTPGSCRAPGRPIVPAISGAGPQ</sequence>